<dbReference type="AlphaFoldDB" id="A0A0B7JCC7"/>
<name>A0A0B7JCC7_9GAMM</name>
<protein>
    <submittedName>
        <fullName evidence="2">HIT family protein</fullName>
    </submittedName>
</protein>
<dbReference type="Proteomes" id="UP000241426">
    <property type="component" value="Unassembled WGS sequence"/>
</dbReference>
<comment type="caution">
    <text evidence="2">The sequence shown here is derived from an EMBL/GenBank/DDBJ whole genome shotgun (WGS) entry which is preliminary data.</text>
</comment>
<proteinExistence type="predicted"/>
<dbReference type="Pfam" id="PF01230">
    <property type="entry name" value="HIT"/>
    <property type="match status" value="1"/>
</dbReference>
<dbReference type="PANTHER" id="PTHR46648:SF1">
    <property type="entry name" value="ADENOSINE 5'-MONOPHOSPHORAMIDASE HNT1"/>
    <property type="match status" value="1"/>
</dbReference>
<accession>A0A2T3KI79</accession>
<reference evidence="2 3" key="1">
    <citation type="submission" date="2018-01" db="EMBL/GenBank/DDBJ databases">
        <title>Whole genome sequencing of Histamine producing bacteria.</title>
        <authorList>
            <person name="Butler K."/>
        </authorList>
    </citation>
    <scope>NUCLEOTIDE SEQUENCE [LARGE SCALE GENOMIC DNA]</scope>
    <source>
        <strain evidence="2 3">FS-7.2</strain>
    </source>
</reference>
<dbReference type="GeneID" id="29944702"/>
<dbReference type="RefSeq" id="WP_036794369.1">
    <property type="nucleotide sequence ID" value="NZ_JAUZMX010000001.1"/>
</dbReference>
<dbReference type="SUPFAM" id="SSF54197">
    <property type="entry name" value="HIT-like"/>
    <property type="match status" value="1"/>
</dbReference>
<evidence type="ECO:0000313" key="3">
    <source>
        <dbReference type="Proteomes" id="UP000241426"/>
    </source>
</evidence>
<dbReference type="PROSITE" id="PS51084">
    <property type="entry name" value="HIT_2"/>
    <property type="match status" value="1"/>
</dbReference>
<dbReference type="EMBL" id="PYNF01000007">
    <property type="protein sequence ID" value="PSU98904.1"/>
    <property type="molecule type" value="Genomic_DNA"/>
</dbReference>
<evidence type="ECO:0000256" key="1">
    <source>
        <dbReference type="PROSITE-ProRule" id="PRU00464"/>
    </source>
</evidence>
<comment type="caution">
    <text evidence="1">Lacks conserved residue(s) required for the propagation of feature annotation.</text>
</comment>
<accession>A0A0B7JCC7</accession>
<dbReference type="Gene3D" id="3.30.428.10">
    <property type="entry name" value="HIT-like"/>
    <property type="match status" value="1"/>
</dbReference>
<dbReference type="GO" id="GO:0003824">
    <property type="term" value="F:catalytic activity"/>
    <property type="evidence" value="ECO:0007669"/>
    <property type="project" value="InterPro"/>
</dbReference>
<dbReference type="InterPro" id="IPR011146">
    <property type="entry name" value="HIT-like"/>
</dbReference>
<dbReference type="InterPro" id="IPR036265">
    <property type="entry name" value="HIT-like_sf"/>
</dbReference>
<evidence type="ECO:0000313" key="2">
    <source>
        <dbReference type="EMBL" id="PSU98904.1"/>
    </source>
</evidence>
<sequence>MSCIFCGMVAGEIPCHKVWEDENHMAFLSIFPNTKGFTVVIPKHHCGSYAFEQSDEVLTQLILATKKVANVLDRAFDDVGRTGMFFEGYGVDHLHSKLFPMHGTGNDASFKLIESKSTKYFEHYEGYLSSHDCNRADDAELSELARYIRSFQKVNE</sequence>
<dbReference type="PRINTS" id="PR00332">
    <property type="entry name" value="HISTRIAD"/>
</dbReference>
<gene>
    <name evidence="2" type="ORF">C9J27_10400</name>
</gene>
<dbReference type="GO" id="GO:0009117">
    <property type="term" value="P:nucleotide metabolic process"/>
    <property type="evidence" value="ECO:0007669"/>
    <property type="project" value="TreeGrafter"/>
</dbReference>
<dbReference type="eggNOG" id="COG0537">
    <property type="taxonomic scope" value="Bacteria"/>
</dbReference>
<organism evidence="2 3">
    <name type="scientific">Photobacterium kishitanii</name>
    <dbReference type="NCBI Taxonomy" id="318456"/>
    <lineage>
        <taxon>Bacteria</taxon>
        <taxon>Pseudomonadati</taxon>
        <taxon>Pseudomonadota</taxon>
        <taxon>Gammaproteobacteria</taxon>
        <taxon>Vibrionales</taxon>
        <taxon>Vibrionaceae</taxon>
        <taxon>Photobacterium</taxon>
    </lineage>
</organism>
<dbReference type="PANTHER" id="PTHR46648">
    <property type="entry name" value="HIT FAMILY PROTEIN 1"/>
    <property type="match status" value="1"/>
</dbReference>
<dbReference type="InterPro" id="IPR001310">
    <property type="entry name" value="Histidine_triad_HIT"/>
</dbReference>